<gene>
    <name evidence="1" type="ORF">IQ16_02649</name>
</gene>
<keyword evidence="2" id="KW-1185">Reference proteome</keyword>
<accession>A0A562RSC4</accession>
<evidence type="ECO:0000313" key="1">
    <source>
        <dbReference type="EMBL" id="TWI71975.1"/>
    </source>
</evidence>
<organism evidence="1 2">
    <name type="scientific">Bradyrhizobium huanghuaihaiense</name>
    <dbReference type="NCBI Taxonomy" id="990078"/>
    <lineage>
        <taxon>Bacteria</taxon>
        <taxon>Pseudomonadati</taxon>
        <taxon>Pseudomonadota</taxon>
        <taxon>Alphaproteobacteria</taxon>
        <taxon>Hyphomicrobiales</taxon>
        <taxon>Nitrobacteraceae</taxon>
        <taxon>Bradyrhizobium</taxon>
    </lineage>
</organism>
<evidence type="ECO:0008006" key="3">
    <source>
        <dbReference type="Google" id="ProtNLM"/>
    </source>
</evidence>
<dbReference type="RefSeq" id="WP_145831511.1">
    <property type="nucleotide sequence ID" value="NZ_VLLA01000005.1"/>
</dbReference>
<name>A0A562RSC4_9BRAD</name>
<reference evidence="1 2" key="1">
    <citation type="journal article" date="2015" name="Stand. Genomic Sci.">
        <title>Genomic Encyclopedia of Bacterial and Archaeal Type Strains, Phase III: the genomes of soil and plant-associated and newly described type strains.</title>
        <authorList>
            <person name="Whitman W.B."/>
            <person name="Woyke T."/>
            <person name="Klenk H.P."/>
            <person name="Zhou Y."/>
            <person name="Lilburn T.G."/>
            <person name="Beck B.J."/>
            <person name="De Vos P."/>
            <person name="Vandamme P."/>
            <person name="Eisen J.A."/>
            <person name="Garrity G."/>
            <person name="Hugenholtz P."/>
            <person name="Kyrpides N.C."/>
        </authorList>
    </citation>
    <scope>NUCLEOTIDE SEQUENCE [LARGE SCALE GENOMIC DNA]</scope>
    <source>
        <strain evidence="1 2">CGMCC 1.10948</strain>
    </source>
</reference>
<dbReference type="Proteomes" id="UP000316291">
    <property type="component" value="Unassembled WGS sequence"/>
</dbReference>
<sequence length="133" mass="14857">MLLDATQEDIDWFVGTVDNFGSIEIIRKNKNPTLILKFKTPYLDKLLAICDALQYAGSPSGPKKPSGDSVQPQYELVFRGQNLAMIENIVVPRMRTGKREVFAKRRAELHGMRKSLGLNGPQYFIDAAAETAT</sequence>
<evidence type="ECO:0000313" key="2">
    <source>
        <dbReference type="Proteomes" id="UP000316291"/>
    </source>
</evidence>
<dbReference type="OrthoDB" id="9856654at2"/>
<protein>
    <recommendedName>
        <fullName evidence="3">Homing endonuclease LAGLIDADG domain-containing protein</fullName>
    </recommendedName>
</protein>
<dbReference type="EMBL" id="VLLA01000005">
    <property type="protein sequence ID" value="TWI71975.1"/>
    <property type="molecule type" value="Genomic_DNA"/>
</dbReference>
<proteinExistence type="predicted"/>
<dbReference type="AlphaFoldDB" id="A0A562RSC4"/>
<comment type="caution">
    <text evidence="1">The sequence shown here is derived from an EMBL/GenBank/DDBJ whole genome shotgun (WGS) entry which is preliminary data.</text>
</comment>